<gene>
    <name evidence="1" type="ORF">GCM10010970_03520</name>
</gene>
<name>A0ABQ2P4J0_9NEIS</name>
<dbReference type="EMBL" id="BMLX01000001">
    <property type="protein sequence ID" value="GGP18168.1"/>
    <property type="molecule type" value="Genomic_DNA"/>
</dbReference>
<comment type="caution">
    <text evidence="1">The sequence shown here is derived from an EMBL/GenBank/DDBJ whole genome shotgun (WGS) entry which is preliminary data.</text>
</comment>
<evidence type="ECO:0000313" key="2">
    <source>
        <dbReference type="Proteomes" id="UP000637267"/>
    </source>
</evidence>
<accession>A0ABQ2P4J0</accession>
<protein>
    <submittedName>
        <fullName evidence="1">Uncharacterized protein</fullName>
    </submittedName>
</protein>
<proteinExistence type="predicted"/>
<sequence>MKPLLLTLPLRLLKLPLRPLPTLLLLRLPTLLPLLTLLLLRLLPTLLLRTLPLPSNSWCASKKADRKVGFLFFWRPCSVSLA</sequence>
<keyword evidence="2" id="KW-1185">Reference proteome</keyword>
<evidence type="ECO:0000313" key="1">
    <source>
        <dbReference type="EMBL" id="GGP18168.1"/>
    </source>
</evidence>
<dbReference type="Proteomes" id="UP000637267">
    <property type="component" value="Unassembled WGS sequence"/>
</dbReference>
<organism evidence="1 2">
    <name type="scientific">Silvimonas iriomotensis</name>
    <dbReference type="NCBI Taxonomy" id="449662"/>
    <lineage>
        <taxon>Bacteria</taxon>
        <taxon>Pseudomonadati</taxon>
        <taxon>Pseudomonadota</taxon>
        <taxon>Betaproteobacteria</taxon>
        <taxon>Neisseriales</taxon>
        <taxon>Chitinibacteraceae</taxon>
        <taxon>Silvimonas</taxon>
    </lineage>
</organism>
<reference evidence="2" key="1">
    <citation type="journal article" date="2019" name="Int. J. Syst. Evol. Microbiol.">
        <title>The Global Catalogue of Microorganisms (GCM) 10K type strain sequencing project: providing services to taxonomists for standard genome sequencing and annotation.</title>
        <authorList>
            <consortium name="The Broad Institute Genomics Platform"/>
            <consortium name="The Broad Institute Genome Sequencing Center for Infectious Disease"/>
            <person name="Wu L."/>
            <person name="Ma J."/>
        </authorList>
    </citation>
    <scope>NUCLEOTIDE SEQUENCE [LARGE SCALE GENOMIC DNA]</scope>
    <source>
        <strain evidence="2">CGMCC 1.8859</strain>
    </source>
</reference>